<sequence>MNRIVQSEPESTEKPNWFLAMVRECVGERSYDHRVLIQACGSPDEVLRAVAECYYDEDGGEGSGNGFFHCNGEVFVSPGKITAISDATAKELVPTFTVFRDDAAINWKPSRLADPKKAEQQWRNVCNGQGWNEASRIAHLEEYLRGAGLFEGLASYAKQAAEVENGGVGQ</sequence>
<dbReference type="Proteomes" id="UP000494110">
    <property type="component" value="Unassembled WGS sequence"/>
</dbReference>
<evidence type="ECO:0000313" key="2">
    <source>
        <dbReference type="Proteomes" id="UP000494110"/>
    </source>
</evidence>
<name>A0A6P2VFJ9_BURL3</name>
<reference evidence="1 2" key="1">
    <citation type="submission" date="2019-09" db="EMBL/GenBank/DDBJ databases">
        <authorList>
            <person name="Depoorter E."/>
        </authorList>
    </citation>
    <scope>NUCLEOTIDE SEQUENCE [LARGE SCALE GENOMIC DNA]</scope>
    <source>
        <strain evidence="1">R-39750</strain>
    </source>
</reference>
<dbReference type="AlphaFoldDB" id="A0A6P2VFJ9"/>
<dbReference type="RefSeq" id="WP_175011301.1">
    <property type="nucleotide sequence ID" value="NZ_CABVQN010000004.1"/>
</dbReference>
<proteinExistence type="predicted"/>
<gene>
    <name evidence="1" type="ORF">BLA39750_01150</name>
</gene>
<dbReference type="EMBL" id="CABVQN010000004">
    <property type="protein sequence ID" value="VWC80343.1"/>
    <property type="molecule type" value="Genomic_DNA"/>
</dbReference>
<organism evidence="1 2">
    <name type="scientific">Burkholderia lata (strain ATCC 17760 / DSM 23089 / LMG 22485 / NCIMB 9086 / R18194 / 383)</name>
    <dbReference type="NCBI Taxonomy" id="482957"/>
    <lineage>
        <taxon>Bacteria</taxon>
        <taxon>Pseudomonadati</taxon>
        <taxon>Pseudomonadota</taxon>
        <taxon>Betaproteobacteria</taxon>
        <taxon>Burkholderiales</taxon>
        <taxon>Burkholderiaceae</taxon>
        <taxon>Burkholderia</taxon>
        <taxon>Burkholderia cepacia complex</taxon>
    </lineage>
</organism>
<evidence type="ECO:0000313" key="1">
    <source>
        <dbReference type="EMBL" id="VWC80343.1"/>
    </source>
</evidence>
<accession>A0A6P2VFJ9</accession>
<protein>
    <submittedName>
        <fullName evidence="1">Uncharacterized protein</fullName>
    </submittedName>
</protein>